<evidence type="ECO:0000256" key="2">
    <source>
        <dbReference type="ARBA" id="ARBA00012167"/>
    </source>
</evidence>
<dbReference type="CDD" id="cd21117">
    <property type="entry name" value="Twitch_MoaA"/>
    <property type="match status" value="1"/>
</dbReference>
<dbReference type="Proteomes" id="UP000515860">
    <property type="component" value="Chromosome"/>
</dbReference>
<dbReference type="RefSeq" id="WP_249328346.1">
    <property type="nucleotide sequence ID" value="NZ_CP060635.1"/>
</dbReference>
<dbReference type="UniPathway" id="UPA00344"/>
<evidence type="ECO:0000256" key="4">
    <source>
        <dbReference type="ARBA" id="ARBA00022691"/>
    </source>
</evidence>
<dbReference type="InterPro" id="IPR007197">
    <property type="entry name" value="rSAM"/>
</dbReference>
<keyword evidence="5" id="KW-0479">Metal-binding</keyword>
<dbReference type="GO" id="GO:0061799">
    <property type="term" value="F:cyclic pyranopterin monophosphate synthase activity"/>
    <property type="evidence" value="ECO:0007669"/>
    <property type="project" value="TreeGrafter"/>
</dbReference>
<keyword evidence="8" id="KW-0411">Iron-sulfur</keyword>
<evidence type="ECO:0000256" key="12">
    <source>
        <dbReference type="ARBA" id="ARBA00048697"/>
    </source>
</evidence>
<dbReference type="EMBL" id="CP060635">
    <property type="protein sequence ID" value="QNM07574.1"/>
    <property type="molecule type" value="Genomic_DNA"/>
</dbReference>
<keyword evidence="7" id="KW-0408">Iron</keyword>
<protein>
    <recommendedName>
        <fullName evidence="2">GTP 3',8-cyclase</fullName>
        <ecNumber evidence="2">4.1.99.22</ecNumber>
    </recommendedName>
</protein>
<name>A0A7G9G9U2_9FIRM</name>
<dbReference type="Gene3D" id="3.20.20.70">
    <property type="entry name" value="Aldolase class I"/>
    <property type="match status" value="1"/>
</dbReference>
<dbReference type="SFLD" id="SFLDG01067">
    <property type="entry name" value="SPASM/twitch_domain_containing"/>
    <property type="match status" value="1"/>
</dbReference>
<dbReference type="PANTHER" id="PTHR22960">
    <property type="entry name" value="MOLYBDOPTERIN COFACTOR SYNTHESIS PROTEIN A"/>
    <property type="match status" value="1"/>
</dbReference>
<dbReference type="GO" id="GO:0061798">
    <property type="term" value="F:GTP 3',8'-cyclase activity"/>
    <property type="evidence" value="ECO:0007669"/>
    <property type="project" value="UniProtKB-EC"/>
</dbReference>
<evidence type="ECO:0000256" key="11">
    <source>
        <dbReference type="ARBA" id="ARBA00023239"/>
    </source>
</evidence>
<dbReference type="GO" id="GO:0005525">
    <property type="term" value="F:GTP binding"/>
    <property type="evidence" value="ECO:0007669"/>
    <property type="project" value="UniProtKB-KW"/>
</dbReference>
<evidence type="ECO:0000256" key="9">
    <source>
        <dbReference type="ARBA" id="ARBA00023134"/>
    </source>
</evidence>
<keyword evidence="3" id="KW-0004">4Fe-4S</keyword>
<dbReference type="GO" id="GO:0046872">
    <property type="term" value="F:metal ion binding"/>
    <property type="evidence" value="ECO:0007669"/>
    <property type="project" value="UniProtKB-KW"/>
</dbReference>
<dbReference type="GO" id="GO:0051539">
    <property type="term" value="F:4 iron, 4 sulfur cluster binding"/>
    <property type="evidence" value="ECO:0007669"/>
    <property type="project" value="UniProtKB-KW"/>
</dbReference>
<organism evidence="14 15">
    <name type="scientific">Wansuia hejianensis</name>
    <dbReference type="NCBI Taxonomy" id="2763667"/>
    <lineage>
        <taxon>Bacteria</taxon>
        <taxon>Bacillati</taxon>
        <taxon>Bacillota</taxon>
        <taxon>Clostridia</taxon>
        <taxon>Lachnospirales</taxon>
        <taxon>Lachnospiraceae</taxon>
        <taxon>Wansuia</taxon>
    </lineage>
</organism>
<comment type="catalytic activity">
    <reaction evidence="12">
        <text>GTP + AH2 + S-adenosyl-L-methionine = (8S)-3',8-cyclo-7,8-dihydroguanosine 5'-triphosphate + 5'-deoxyadenosine + L-methionine + A + H(+)</text>
        <dbReference type="Rhea" id="RHEA:49576"/>
        <dbReference type="ChEBI" id="CHEBI:13193"/>
        <dbReference type="ChEBI" id="CHEBI:15378"/>
        <dbReference type="ChEBI" id="CHEBI:17319"/>
        <dbReference type="ChEBI" id="CHEBI:17499"/>
        <dbReference type="ChEBI" id="CHEBI:37565"/>
        <dbReference type="ChEBI" id="CHEBI:57844"/>
        <dbReference type="ChEBI" id="CHEBI:59789"/>
        <dbReference type="ChEBI" id="CHEBI:131766"/>
        <dbReference type="EC" id="4.1.99.22"/>
    </reaction>
</comment>
<dbReference type="SFLD" id="SFLDG01386">
    <property type="entry name" value="main_SPASM_domain-containing"/>
    <property type="match status" value="1"/>
</dbReference>
<dbReference type="PROSITE" id="PS51918">
    <property type="entry name" value="RADICAL_SAM"/>
    <property type="match status" value="1"/>
</dbReference>
<evidence type="ECO:0000256" key="5">
    <source>
        <dbReference type="ARBA" id="ARBA00022723"/>
    </source>
</evidence>
<dbReference type="SUPFAM" id="SSF102114">
    <property type="entry name" value="Radical SAM enzymes"/>
    <property type="match status" value="1"/>
</dbReference>
<dbReference type="InterPro" id="IPR013483">
    <property type="entry name" value="MoaA"/>
</dbReference>
<reference evidence="14 15" key="1">
    <citation type="submission" date="2020-08" db="EMBL/GenBank/DDBJ databases">
        <authorList>
            <person name="Liu C."/>
            <person name="Sun Q."/>
        </authorList>
    </citation>
    <scope>NUCLEOTIDE SEQUENCE [LARGE SCALE GENOMIC DNA]</scope>
    <source>
        <strain evidence="14 15">NSJ-29</strain>
    </source>
</reference>
<dbReference type="InterPro" id="IPR010505">
    <property type="entry name" value="MoaA_twitch"/>
</dbReference>
<evidence type="ECO:0000313" key="15">
    <source>
        <dbReference type="Proteomes" id="UP000515860"/>
    </source>
</evidence>
<evidence type="ECO:0000259" key="13">
    <source>
        <dbReference type="PROSITE" id="PS51918"/>
    </source>
</evidence>
<gene>
    <name evidence="14" type="primary">moaA</name>
    <name evidence="14" type="ORF">H9Q79_11640</name>
</gene>
<dbReference type="InterPro" id="IPR013785">
    <property type="entry name" value="Aldolase_TIM"/>
</dbReference>
<dbReference type="SFLD" id="SFLDG01383">
    <property type="entry name" value="cyclic_pyranopterin_phosphate"/>
    <property type="match status" value="1"/>
</dbReference>
<dbReference type="EC" id="4.1.99.22" evidence="2"/>
<evidence type="ECO:0000256" key="1">
    <source>
        <dbReference type="ARBA" id="ARBA00001966"/>
    </source>
</evidence>
<keyword evidence="10" id="KW-0501">Molybdenum cofactor biosynthesis</keyword>
<evidence type="ECO:0000313" key="14">
    <source>
        <dbReference type="EMBL" id="QNM07574.1"/>
    </source>
</evidence>
<dbReference type="AlphaFoldDB" id="A0A7G9G9U2"/>
<keyword evidence="4" id="KW-0949">S-adenosyl-L-methionine</keyword>
<dbReference type="SMART" id="SM00729">
    <property type="entry name" value="Elp3"/>
    <property type="match status" value="1"/>
</dbReference>
<dbReference type="InterPro" id="IPR050105">
    <property type="entry name" value="MoCo_biosynth_MoaA/MoaC"/>
</dbReference>
<keyword evidence="11" id="KW-0456">Lyase</keyword>
<dbReference type="Pfam" id="PF04055">
    <property type="entry name" value="Radical_SAM"/>
    <property type="match status" value="1"/>
</dbReference>
<keyword evidence="15" id="KW-1185">Reference proteome</keyword>
<dbReference type="KEGG" id="whj:H9Q79_11640"/>
<dbReference type="PROSITE" id="PS01305">
    <property type="entry name" value="MOAA_NIFB_PQQE"/>
    <property type="match status" value="1"/>
</dbReference>
<evidence type="ECO:0000256" key="8">
    <source>
        <dbReference type="ARBA" id="ARBA00023014"/>
    </source>
</evidence>
<accession>A0A7G9G9U2</accession>
<feature type="domain" description="Radical SAM core" evidence="13">
    <location>
        <begin position="4"/>
        <end position="226"/>
    </location>
</feature>
<dbReference type="NCBIfam" id="TIGR02666">
    <property type="entry name" value="moaA"/>
    <property type="match status" value="1"/>
</dbReference>
<dbReference type="InterPro" id="IPR006638">
    <property type="entry name" value="Elp3/MiaA/NifB-like_rSAM"/>
</dbReference>
<proteinExistence type="predicted"/>
<evidence type="ECO:0000256" key="3">
    <source>
        <dbReference type="ARBA" id="ARBA00022485"/>
    </source>
</evidence>
<dbReference type="InterPro" id="IPR040064">
    <property type="entry name" value="MoaA-like"/>
</dbReference>
<evidence type="ECO:0000256" key="6">
    <source>
        <dbReference type="ARBA" id="ARBA00022741"/>
    </source>
</evidence>
<keyword evidence="6" id="KW-0547">Nucleotide-binding</keyword>
<dbReference type="GO" id="GO:0006777">
    <property type="term" value="P:Mo-molybdopterin cofactor biosynthetic process"/>
    <property type="evidence" value="ECO:0007669"/>
    <property type="project" value="UniProtKB-KW"/>
</dbReference>
<dbReference type="InterPro" id="IPR000385">
    <property type="entry name" value="MoaA_NifB_PqqE_Fe-S-bd_CS"/>
</dbReference>
<dbReference type="Pfam" id="PF06463">
    <property type="entry name" value="Mob_synth_C"/>
    <property type="match status" value="1"/>
</dbReference>
<dbReference type="PANTHER" id="PTHR22960:SF0">
    <property type="entry name" value="MOLYBDENUM COFACTOR BIOSYNTHESIS PROTEIN 1"/>
    <property type="match status" value="1"/>
</dbReference>
<evidence type="ECO:0000256" key="10">
    <source>
        <dbReference type="ARBA" id="ARBA00023150"/>
    </source>
</evidence>
<comment type="cofactor">
    <cofactor evidence="1">
        <name>[4Fe-4S] cluster</name>
        <dbReference type="ChEBI" id="CHEBI:49883"/>
    </cofactor>
</comment>
<evidence type="ECO:0000256" key="7">
    <source>
        <dbReference type="ARBA" id="ARBA00023004"/>
    </source>
</evidence>
<dbReference type="SFLD" id="SFLDS00029">
    <property type="entry name" value="Radical_SAM"/>
    <property type="match status" value="1"/>
</dbReference>
<dbReference type="CDD" id="cd01335">
    <property type="entry name" value="Radical_SAM"/>
    <property type="match status" value="1"/>
</dbReference>
<dbReference type="InterPro" id="IPR058240">
    <property type="entry name" value="rSAM_sf"/>
</dbReference>
<sequence length="324" mass="35635">MVDGYGRVIDYLRVSVTDRCNLRCIYCMPEEGVRPAGRHEILSYEEITELAGVLARLGIRSIRLTGGEPLVRSKLFLLVKMLKQVPGIERVTLTTNGVLLEKAMGELAEAGIDGINISLDTLNAEVYEQITRRTGLRSVLRGIRSAMGYPDIPLKINCVPMGIPGQDAAAVAGLAKDQAIHVRFIEMMPIGQGKQFTPKKEKGLLEELQLRYGKCEACEEELGNGPGHYYSFPGFAGKIGFISPVSHQFCGSCNRIRLTAQGFLKTCLQYEEGADLRRLLRAGAGAEELFRAAEDAIRRKPECHRFGREPGHGGETHMMSQIGG</sequence>
<keyword evidence="9" id="KW-0342">GTP-binding</keyword>